<reference evidence="13 14" key="1">
    <citation type="submission" date="2012-10" db="EMBL/GenBank/DDBJ databases">
        <authorList>
            <person name="Zafar N."/>
            <person name="Inman J."/>
            <person name="Hall N."/>
            <person name="Lorenzi H."/>
            <person name="Caler E."/>
        </authorList>
    </citation>
    <scope>NUCLEOTIDE SEQUENCE [LARGE SCALE GENOMIC DNA]</scope>
    <source>
        <strain evidence="13 14">IP1</strain>
    </source>
</reference>
<keyword evidence="14" id="KW-1185">Reference proteome</keyword>
<evidence type="ECO:0000256" key="7">
    <source>
        <dbReference type="ARBA" id="ARBA00023010"/>
    </source>
</evidence>
<feature type="domain" description="Helicase ATP-binding" evidence="10">
    <location>
        <begin position="589"/>
        <end position="773"/>
    </location>
</feature>
<dbReference type="Gene3D" id="3.40.50.300">
    <property type="entry name" value="P-loop containing nucleotide triphosphate hydrolases"/>
    <property type="match status" value="3"/>
</dbReference>
<keyword evidence="2" id="KW-0963">Cytoplasm</keyword>
<evidence type="ECO:0000256" key="2">
    <source>
        <dbReference type="ARBA" id="ARBA00022490"/>
    </source>
</evidence>
<keyword evidence="4" id="KW-0067">ATP-binding</keyword>
<sequence length="1364" mass="153231">MYDILYFSGDPIFVKYINKQLLFRVNIPDFVTVIPKECFKGCVHLQDVKIPNTLLIIESKAFARCIRLKPITIPQSVTSIATDAFEGCKPNAFNGLNQMQFESMLNELNVDNSVTQMMLKDYSNYKNIECLEIPITTQEIEPEIFQTFKHLKFVKCAPMWFQFMTNLKIEVALIPNGIEEISKGELFGMDSLSFLSIPDSVDVIQPGALACCAQLRNVKCSLKHFQYFDPRNIKMLILNNEVKELYHLNFGLVNLEKLVIPETTKIMDKTIFVDCKKLVNVNRKDAKQILNNKVSIKDGTKTIYKKDFEGWTNIKRLEIPISVTTIEPNTFNNCLLLKHLKCEIKWFNILPTNKVKTLFIIGHITQLCGNLFEQFYNLRILFLPDSVVGIDPTVLDCCGFLKILRCNPLACRNLSQKTKKRINPTKQREYIQPNYNFEQVKLPQNSPIPNREYIPTGTPKVVRESPINKSKDKPNPEPVKKASVQNVNNTREKQNVYVTQNIRETTVDDLVRFDRGNAKYAELVRMILHVTVNGGINIAFSPLTSSVGEIAKVCGAVCRHIYLSDKIALKNGYHIVPRPVQVLSILRLADEILNRKGAIGEIKTGEGKSFIITTLSIVLVKFKRQVDIVTSNLELARRDQDEQKMYFDLFGLSSGVLFNTKSDKEFMTNNTFVVNEDNKDTLESFNCRVFDCNIVYSTNSNFEFVHLHSLFKATPLRHRPYDVVIVDEVDNMLLDESMSPAIIAKDIKLAFSSDVLKIVFILRNCPVPEIVKVLKYYFPKCGNFDDDEVDLLRHAAKTAGMNIKNTDYIIEDGEIVIIDSNTGFKKKGSRWNNYIHEMVEIKEGLTPKSPSVSISQITQHGYFNLYHNIGGVTGTIGSADDEQMLSREYGVNIFKVPRHFSSQKNVIIVQRPNSLVQIYVKIYKEIINETRRGKPVLVIMDSINRVNEFVEKIYKESSVITAVNPPADRVSITQAGESRRVTIATSAAGRGVDIKLSKQSLSSGGLHVIIPFQMANQRALEQAAGRSGRQGQPGTVTIYRSDKDLFYKTPEFEVGNDNLAKLELYFSEYLRTNFRWIYNGKGKYGLGDNMFPFGVTVSIVLDIFANRLSKIQNPEEFQDIVLEMVQTAWGVFFSRLEKSIKKCSDMAFCQSEYNSFLHELSAWLPLQSTDLVKAQTHIFGESVKRIDWGEIAIIGGITIASIGISVFFPPAAPYVLVGAGVMLEGGLEVYQQLKNGDDINWTAVLIKSGAGAIKGAIATSGLGTVYSGLAIGGTGALENLLYSAATGDINKDTISDSLIGGGLEGLTSGAQEWLGGKLFPESVGGGLARKFKSKFAQAEIDDLLSKISDSIEDKLTNKKDWDSK</sequence>
<dbReference type="RefSeq" id="XP_004254717.1">
    <property type="nucleotide sequence ID" value="XM_004254669.1"/>
</dbReference>
<keyword evidence="8" id="KW-0472">Membrane</keyword>
<dbReference type="InterPro" id="IPR044722">
    <property type="entry name" value="SecA_SF2_C"/>
</dbReference>
<organism evidence="13 14">
    <name type="scientific">Entamoeba invadens IP1</name>
    <dbReference type="NCBI Taxonomy" id="370355"/>
    <lineage>
        <taxon>Eukaryota</taxon>
        <taxon>Amoebozoa</taxon>
        <taxon>Evosea</taxon>
        <taxon>Archamoebae</taxon>
        <taxon>Mastigamoebida</taxon>
        <taxon>Entamoebidae</taxon>
        <taxon>Entamoeba</taxon>
    </lineage>
</organism>
<dbReference type="GO" id="GO:0006605">
    <property type="term" value="P:protein targeting"/>
    <property type="evidence" value="ECO:0007669"/>
    <property type="project" value="InterPro"/>
</dbReference>
<keyword evidence="1" id="KW-0813">Transport</keyword>
<dbReference type="PROSITE" id="PS51194">
    <property type="entry name" value="HELICASE_CTER"/>
    <property type="match status" value="1"/>
</dbReference>
<dbReference type="Pfam" id="PF21090">
    <property type="entry name" value="P-loop_SecA"/>
    <property type="match status" value="1"/>
</dbReference>
<dbReference type="InterPro" id="IPR001650">
    <property type="entry name" value="Helicase_C-like"/>
</dbReference>
<dbReference type="SMART" id="SM00957">
    <property type="entry name" value="SecA_DEAD"/>
    <property type="match status" value="1"/>
</dbReference>
<keyword evidence="3" id="KW-0547">Nucleotide-binding</keyword>
<dbReference type="PANTHER" id="PTHR30612:SF0">
    <property type="entry name" value="CHLOROPLAST PROTEIN-TRANSPORTING ATPASE"/>
    <property type="match status" value="1"/>
</dbReference>
<evidence type="ECO:0000259" key="10">
    <source>
        <dbReference type="PROSITE" id="PS51192"/>
    </source>
</evidence>
<evidence type="ECO:0000313" key="13">
    <source>
        <dbReference type="EMBL" id="ELP87946.1"/>
    </source>
</evidence>
<dbReference type="KEGG" id="eiv:EIN_158680"/>
<dbReference type="VEuPathDB" id="AmoebaDB:EIN_158680"/>
<keyword evidence="6" id="KW-1278">Translocase</keyword>
<dbReference type="GO" id="GO:0016020">
    <property type="term" value="C:membrane"/>
    <property type="evidence" value="ECO:0007669"/>
    <property type="project" value="InterPro"/>
</dbReference>
<gene>
    <name evidence="13" type="ORF">EIN_158680</name>
</gene>
<dbReference type="InterPro" id="IPR036670">
    <property type="entry name" value="SecA_X-link_sf"/>
</dbReference>
<dbReference type="OrthoDB" id="6764761at2759"/>
<dbReference type="PROSITE" id="PS51192">
    <property type="entry name" value="HELICASE_ATP_BIND_1"/>
    <property type="match status" value="1"/>
</dbReference>
<feature type="domain" description="SecA family profile" evidence="12">
    <location>
        <begin position="462"/>
        <end position="1071"/>
    </location>
</feature>
<dbReference type="Proteomes" id="UP000014680">
    <property type="component" value="Unassembled WGS sequence"/>
</dbReference>
<dbReference type="Pfam" id="PF07517">
    <property type="entry name" value="SecA_DEAD"/>
    <property type="match status" value="1"/>
</dbReference>
<name>L7FLY6_ENTIV</name>
<dbReference type="GO" id="GO:0005524">
    <property type="term" value="F:ATP binding"/>
    <property type="evidence" value="ECO:0007669"/>
    <property type="project" value="UniProtKB-KW"/>
</dbReference>
<keyword evidence="5" id="KW-0653">Protein transport</keyword>
<dbReference type="GO" id="GO:0006886">
    <property type="term" value="P:intracellular protein transport"/>
    <property type="evidence" value="ECO:0007669"/>
    <property type="project" value="InterPro"/>
</dbReference>
<proteinExistence type="predicted"/>
<dbReference type="InterPro" id="IPR014001">
    <property type="entry name" value="Helicase_ATP-bd"/>
</dbReference>
<dbReference type="InterPro" id="IPR026906">
    <property type="entry name" value="LRR_5"/>
</dbReference>
<dbReference type="GeneID" id="14886926"/>
<evidence type="ECO:0000259" key="11">
    <source>
        <dbReference type="PROSITE" id="PS51194"/>
    </source>
</evidence>
<dbReference type="PROSITE" id="PS51196">
    <property type="entry name" value="SECA_MOTOR_DEAD"/>
    <property type="match status" value="1"/>
</dbReference>
<dbReference type="Gene3D" id="3.90.1440.10">
    <property type="entry name" value="SecA, preprotein cross-linking domain"/>
    <property type="match status" value="1"/>
</dbReference>
<evidence type="ECO:0000256" key="8">
    <source>
        <dbReference type="ARBA" id="ARBA00023136"/>
    </source>
</evidence>
<evidence type="ECO:0000313" key="14">
    <source>
        <dbReference type="Proteomes" id="UP000014680"/>
    </source>
</evidence>
<dbReference type="InterPro" id="IPR014018">
    <property type="entry name" value="SecA_motor_DEAD"/>
</dbReference>
<dbReference type="PRINTS" id="PR00906">
    <property type="entry name" value="SECA"/>
</dbReference>
<dbReference type="SUPFAM" id="SSF52540">
    <property type="entry name" value="P-loop containing nucleoside triphosphate hydrolases"/>
    <property type="match status" value="2"/>
</dbReference>
<evidence type="ECO:0000259" key="12">
    <source>
        <dbReference type="PROSITE" id="PS51196"/>
    </source>
</evidence>
<dbReference type="Pfam" id="PF13306">
    <property type="entry name" value="LRR_5"/>
    <property type="match status" value="4"/>
</dbReference>
<dbReference type="InterPro" id="IPR027417">
    <property type="entry name" value="P-loop_NTPase"/>
</dbReference>
<dbReference type="Gene3D" id="3.80.10.10">
    <property type="entry name" value="Ribonuclease Inhibitor"/>
    <property type="match status" value="2"/>
</dbReference>
<evidence type="ECO:0000256" key="5">
    <source>
        <dbReference type="ARBA" id="ARBA00022927"/>
    </source>
</evidence>
<dbReference type="InterPro" id="IPR032675">
    <property type="entry name" value="LRR_dom_sf"/>
</dbReference>
<dbReference type="InterPro" id="IPR011130">
    <property type="entry name" value="SecA_preprotein_X-link_dom"/>
</dbReference>
<evidence type="ECO:0000256" key="4">
    <source>
        <dbReference type="ARBA" id="ARBA00022840"/>
    </source>
</evidence>
<evidence type="ECO:0000256" key="6">
    <source>
        <dbReference type="ARBA" id="ARBA00022967"/>
    </source>
</evidence>
<dbReference type="Pfam" id="PF01043">
    <property type="entry name" value="SecA_PP_bind"/>
    <property type="match status" value="1"/>
</dbReference>
<accession>L7FLY6</accession>
<dbReference type="PANTHER" id="PTHR30612">
    <property type="entry name" value="SECA INNER MEMBRANE COMPONENT OF SEC PROTEIN SECRETION SYSTEM"/>
    <property type="match status" value="1"/>
</dbReference>
<feature type="region of interest" description="Disordered" evidence="9">
    <location>
        <begin position="443"/>
        <end position="486"/>
    </location>
</feature>
<protein>
    <submittedName>
        <fullName evidence="13">Uncharacterized protein</fullName>
    </submittedName>
</protein>
<evidence type="ECO:0000256" key="1">
    <source>
        <dbReference type="ARBA" id="ARBA00022448"/>
    </source>
</evidence>
<feature type="domain" description="Helicase C-terminal" evidence="11">
    <location>
        <begin position="914"/>
        <end position="1070"/>
    </location>
</feature>
<dbReference type="SUPFAM" id="SSF81767">
    <property type="entry name" value="Pre-protein crosslinking domain of SecA"/>
    <property type="match status" value="1"/>
</dbReference>
<dbReference type="EMBL" id="KB206781">
    <property type="protein sequence ID" value="ELP87946.1"/>
    <property type="molecule type" value="Genomic_DNA"/>
</dbReference>
<dbReference type="InterPro" id="IPR000185">
    <property type="entry name" value="SecA"/>
</dbReference>
<dbReference type="SUPFAM" id="SSF52058">
    <property type="entry name" value="L domain-like"/>
    <property type="match status" value="2"/>
</dbReference>
<evidence type="ECO:0000256" key="3">
    <source>
        <dbReference type="ARBA" id="ARBA00022741"/>
    </source>
</evidence>
<keyword evidence="7" id="KW-0811">Translocation</keyword>
<evidence type="ECO:0000256" key="9">
    <source>
        <dbReference type="SAM" id="MobiDB-lite"/>
    </source>
</evidence>
<dbReference type="GO" id="GO:0017038">
    <property type="term" value="P:protein import"/>
    <property type="evidence" value="ECO:0007669"/>
    <property type="project" value="InterPro"/>
</dbReference>
<dbReference type="InterPro" id="IPR011115">
    <property type="entry name" value="SecA_DEAD"/>
</dbReference>
<feature type="compositionally biased region" description="Basic and acidic residues" evidence="9">
    <location>
        <begin position="469"/>
        <end position="480"/>
    </location>
</feature>